<feature type="compositionally biased region" description="Low complexity" evidence="3">
    <location>
        <begin position="327"/>
        <end position="339"/>
    </location>
</feature>
<dbReference type="InterPro" id="IPR036427">
    <property type="entry name" value="Bromodomain-like_sf"/>
</dbReference>
<organism evidence="5 6">
    <name type="scientific">Capsaspora owczarzaki (strain ATCC 30864)</name>
    <dbReference type="NCBI Taxonomy" id="595528"/>
    <lineage>
        <taxon>Eukaryota</taxon>
        <taxon>Filasterea</taxon>
        <taxon>Capsaspora</taxon>
    </lineage>
</organism>
<dbReference type="RefSeq" id="XP_004364751.1">
    <property type="nucleotide sequence ID" value="XM_004364694.2"/>
</dbReference>
<dbReference type="PROSITE" id="PS50014">
    <property type="entry name" value="BROMODOMAIN_2"/>
    <property type="match status" value="1"/>
</dbReference>
<dbReference type="PhylomeDB" id="A0A0D2VKM9"/>
<feature type="compositionally biased region" description="Polar residues" evidence="3">
    <location>
        <begin position="264"/>
        <end position="274"/>
    </location>
</feature>
<dbReference type="Gene3D" id="1.20.920.10">
    <property type="entry name" value="Bromodomain-like"/>
    <property type="match status" value="1"/>
</dbReference>
<protein>
    <submittedName>
        <fullName evidence="5">Brd8 protein</fullName>
    </submittedName>
</protein>
<dbReference type="InterPro" id="IPR001487">
    <property type="entry name" value="Bromodomain"/>
</dbReference>
<dbReference type="InParanoid" id="A0A0D2VKM9"/>
<dbReference type="STRING" id="595528.A0A0D2VKM9"/>
<name>A0A0D2VKM9_CAPO3</name>
<dbReference type="InterPro" id="IPR001005">
    <property type="entry name" value="SANT/Myb"/>
</dbReference>
<dbReference type="AlphaFoldDB" id="A0A0D2VKM9"/>
<dbReference type="Pfam" id="PF00439">
    <property type="entry name" value="Bromodomain"/>
    <property type="match status" value="1"/>
</dbReference>
<evidence type="ECO:0000259" key="4">
    <source>
        <dbReference type="PROSITE" id="PS50014"/>
    </source>
</evidence>
<dbReference type="SMART" id="SM00297">
    <property type="entry name" value="BROMO"/>
    <property type="match status" value="1"/>
</dbReference>
<feature type="compositionally biased region" description="Low complexity" evidence="3">
    <location>
        <begin position="278"/>
        <end position="301"/>
    </location>
</feature>
<evidence type="ECO:0000256" key="2">
    <source>
        <dbReference type="PROSITE-ProRule" id="PRU00035"/>
    </source>
</evidence>
<feature type="compositionally biased region" description="Low complexity" evidence="3">
    <location>
        <begin position="247"/>
        <end position="258"/>
    </location>
</feature>
<dbReference type="SUPFAM" id="SSF47370">
    <property type="entry name" value="Bromodomain"/>
    <property type="match status" value="1"/>
</dbReference>
<dbReference type="OrthoDB" id="1742084at2759"/>
<keyword evidence="6" id="KW-1185">Reference proteome</keyword>
<gene>
    <name evidence="5" type="ORF">CAOG_001883</name>
</gene>
<accession>A0A0D2VKM9</accession>
<dbReference type="PANTHER" id="PTHR15398:SF4">
    <property type="entry name" value="BROMODOMAIN-CONTAINING PROTEIN 8 ISOFORM X1"/>
    <property type="match status" value="1"/>
</dbReference>
<dbReference type="PANTHER" id="PTHR15398">
    <property type="entry name" value="BROMODOMAIN-CONTAINING PROTEIN 8"/>
    <property type="match status" value="1"/>
</dbReference>
<feature type="domain" description="Bromo" evidence="4">
    <location>
        <begin position="375"/>
        <end position="445"/>
    </location>
</feature>
<feature type="compositionally biased region" description="Basic and acidic residues" evidence="3">
    <location>
        <begin position="340"/>
        <end position="350"/>
    </location>
</feature>
<reference evidence="6" key="1">
    <citation type="submission" date="2011-02" db="EMBL/GenBank/DDBJ databases">
        <title>The Genome Sequence of Capsaspora owczarzaki ATCC 30864.</title>
        <authorList>
            <person name="Russ C."/>
            <person name="Cuomo C."/>
            <person name="Burger G."/>
            <person name="Gray M.W."/>
            <person name="Holland P.W.H."/>
            <person name="King N."/>
            <person name="Lang F.B.F."/>
            <person name="Roger A.J."/>
            <person name="Ruiz-Trillo I."/>
            <person name="Young S.K."/>
            <person name="Zeng Q."/>
            <person name="Gargeya S."/>
            <person name="Alvarado L."/>
            <person name="Berlin A."/>
            <person name="Chapman S.B."/>
            <person name="Chen Z."/>
            <person name="Freedman E."/>
            <person name="Gellesch M."/>
            <person name="Goldberg J."/>
            <person name="Griggs A."/>
            <person name="Gujja S."/>
            <person name="Heilman E."/>
            <person name="Heiman D."/>
            <person name="Howarth C."/>
            <person name="Mehta T."/>
            <person name="Neiman D."/>
            <person name="Pearson M."/>
            <person name="Roberts A."/>
            <person name="Saif S."/>
            <person name="Shea T."/>
            <person name="Shenoy N."/>
            <person name="Sisk P."/>
            <person name="Stolte C."/>
            <person name="Sykes S."/>
            <person name="White J."/>
            <person name="Yandava C."/>
            <person name="Haas B."/>
            <person name="Nusbaum C."/>
            <person name="Birren B."/>
        </authorList>
    </citation>
    <scope>NUCLEOTIDE SEQUENCE</scope>
    <source>
        <strain evidence="6">ATCC 30864</strain>
    </source>
</reference>
<dbReference type="eggNOG" id="ENOG502QRPS">
    <property type="taxonomic scope" value="Eukaryota"/>
</dbReference>
<evidence type="ECO:0000313" key="5">
    <source>
        <dbReference type="EMBL" id="KJE90587.1"/>
    </source>
</evidence>
<dbReference type="EMBL" id="KE346361">
    <property type="protein sequence ID" value="KJE90587.1"/>
    <property type="molecule type" value="Genomic_DNA"/>
</dbReference>
<keyword evidence="1 2" id="KW-0103">Bromodomain</keyword>
<evidence type="ECO:0000256" key="1">
    <source>
        <dbReference type="ARBA" id="ARBA00023117"/>
    </source>
</evidence>
<dbReference type="CDD" id="cd05507">
    <property type="entry name" value="Bromo_brd8_like"/>
    <property type="match status" value="1"/>
</dbReference>
<evidence type="ECO:0000256" key="3">
    <source>
        <dbReference type="SAM" id="MobiDB-lite"/>
    </source>
</evidence>
<dbReference type="PRINTS" id="PR00503">
    <property type="entry name" value="BROMODOMAIN"/>
</dbReference>
<dbReference type="Proteomes" id="UP000008743">
    <property type="component" value="Unassembled WGS sequence"/>
</dbReference>
<feature type="region of interest" description="Disordered" evidence="3">
    <location>
        <begin position="247"/>
        <end position="359"/>
    </location>
</feature>
<sequence>MATTTSTAAPFEYNTAAKWTVREQLILAQAVLAHGENNWDAVCQALLCFADVPYSTTLNNVTNVRSAEWFTPKRCQAQYAELVEAHGTPKRKRGDASAVAELPAITIEKRLFADRQDELRKSITHDSNNCRKLRLDMQRIEAGELDAQLPHIIAELSGNRAAAVAAAAAATAVAMDTSGTNGLAGTTTAAAVAGTAMGAATPAATSAAVPLTAAAAAAPIPPPATDVTDMDIQTGLAALVRNKPPAASVSSSLSANSPMDLDSTLPSVAPSGTVTPLRAAASPSTVATPTPSSSSRPTRGSVRTRKSTPSLSLDVAVGSAGGTLHTPSSPNPVASSSDSMHVDTETRSRLDLQNPPPPTNAAWKKSIMIVWRNISNHRYANVFLRPVTDDEVPGYSSVIKRPMDLTTIRKRIDDGTIRSTRDFLRDIYLMFANALMYNDADHDVYLMAVEMRNDAREQILDFMETEASQQDDGSGGGHAASTTAAAASSGASAGTPSGGRRGRSATTSSPSS</sequence>
<dbReference type="CDD" id="cd00167">
    <property type="entry name" value="SANT"/>
    <property type="match status" value="1"/>
</dbReference>
<dbReference type="InterPro" id="IPR037966">
    <property type="entry name" value="Brd8_Bromo_dom"/>
</dbReference>
<feature type="compositionally biased region" description="Low complexity" evidence="3">
    <location>
        <begin position="479"/>
        <end position="495"/>
    </location>
</feature>
<dbReference type="OMA" id="TEMYLMA"/>
<evidence type="ECO:0000313" key="6">
    <source>
        <dbReference type="Proteomes" id="UP000008743"/>
    </source>
</evidence>
<proteinExistence type="predicted"/>
<dbReference type="GO" id="GO:0035267">
    <property type="term" value="C:NuA4 histone acetyltransferase complex"/>
    <property type="evidence" value="ECO:0007669"/>
    <property type="project" value="TreeGrafter"/>
</dbReference>
<feature type="region of interest" description="Disordered" evidence="3">
    <location>
        <begin position="466"/>
        <end position="512"/>
    </location>
</feature>